<keyword evidence="2" id="KW-1185">Reference proteome</keyword>
<dbReference type="AlphaFoldDB" id="A0A6P6RUA2"/>
<evidence type="ECO:0000313" key="2">
    <source>
        <dbReference type="Proteomes" id="UP000515125"/>
    </source>
</evidence>
<accession>A0A6P6RUA2</accession>
<proteinExistence type="predicted"/>
<feature type="compositionally biased region" description="Low complexity" evidence="1">
    <location>
        <begin position="115"/>
        <end position="174"/>
    </location>
</feature>
<feature type="compositionally biased region" description="Low complexity" evidence="1">
    <location>
        <begin position="13"/>
        <end position="38"/>
    </location>
</feature>
<feature type="region of interest" description="Disordered" evidence="1">
    <location>
        <begin position="1"/>
        <end position="174"/>
    </location>
</feature>
<evidence type="ECO:0000313" key="3">
    <source>
        <dbReference type="RefSeq" id="XP_026191408.1"/>
    </source>
</evidence>
<sequence>MASNTSPASAVGSERAAASAPVSAAQTARHTAALARLCAPRKPQDVAAQASPHSPPKQAILPGGTDPSQQQQQEERLPQEQACGSEASTAAGGMATASGSASARGMVQRRRRSFQAAAPTLSSSTQQQQQQQPPAAATTLSSSTQQQQPPPAAAATLSSSTQQQQPPAAAAAATSFVESSFFPSLDQTRSTREAPEAYAAAAVAAAAATEPSRGEVLAASSYCNAQRRRSSPSAQTPPATLRFAATADGFALRARAGSSGAATIETAEAVIPAELRGVQGFLKEEDDRRMASAGSKQLALAGAACSISYGKESPSRCSAEARASNMTSEETPPTRRILGRTPPTEFRAENHRSSGNLLKGPDMLLSWCSICPECAAFYREA</sequence>
<dbReference type="GeneID" id="113146903"/>
<dbReference type="RefSeq" id="XP_026191408.1">
    <property type="nucleotide sequence ID" value="XM_026335623.1"/>
</dbReference>
<protein>
    <submittedName>
        <fullName evidence="3">Fibrous sheath CABYR-binding protein-like</fullName>
    </submittedName>
</protein>
<dbReference type="Proteomes" id="UP000515125">
    <property type="component" value="Unplaced"/>
</dbReference>
<name>A0A6P6RUA2_9EIME</name>
<reference evidence="3" key="1">
    <citation type="submission" date="2025-08" db="UniProtKB">
        <authorList>
            <consortium name="RefSeq"/>
        </authorList>
    </citation>
    <scope>IDENTIFICATION</scope>
</reference>
<feature type="region of interest" description="Disordered" evidence="1">
    <location>
        <begin position="322"/>
        <end position="354"/>
    </location>
</feature>
<organism evidence="2 3">
    <name type="scientific">Cyclospora cayetanensis</name>
    <dbReference type="NCBI Taxonomy" id="88456"/>
    <lineage>
        <taxon>Eukaryota</taxon>
        <taxon>Sar</taxon>
        <taxon>Alveolata</taxon>
        <taxon>Apicomplexa</taxon>
        <taxon>Conoidasida</taxon>
        <taxon>Coccidia</taxon>
        <taxon>Eucoccidiorida</taxon>
        <taxon>Eimeriorina</taxon>
        <taxon>Eimeriidae</taxon>
        <taxon>Cyclospora</taxon>
    </lineage>
</organism>
<evidence type="ECO:0000256" key="1">
    <source>
        <dbReference type="SAM" id="MobiDB-lite"/>
    </source>
</evidence>
<feature type="compositionally biased region" description="Low complexity" evidence="1">
    <location>
        <begin position="79"/>
        <end position="106"/>
    </location>
</feature>
<gene>
    <name evidence="3" type="primary">LOC113146903</name>
</gene>